<protein>
    <recommendedName>
        <fullName evidence="3">thioredoxin-dependent peroxiredoxin</fullName>
        <ecNumber evidence="3">1.11.1.24</ecNumber>
    </recommendedName>
    <alternativeName>
        <fullName evidence="9">Thioredoxin peroxidase</fullName>
    </alternativeName>
    <alternativeName>
        <fullName evidence="11">Thioredoxin-dependent peroxiredoxin Bcp</fullName>
    </alternativeName>
</protein>
<reference evidence="15" key="2">
    <citation type="submission" date="2023-01" db="EMBL/GenBank/DDBJ databases">
        <authorList>
            <person name="Sun Q."/>
            <person name="Evtushenko L."/>
        </authorList>
    </citation>
    <scope>NUCLEOTIDE SEQUENCE</scope>
    <source>
        <strain evidence="15">VKM B-2789</strain>
    </source>
</reference>
<reference evidence="15" key="1">
    <citation type="journal article" date="2014" name="Int. J. Syst. Evol. Microbiol.">
        <title>Complete genome sequence of Corynebacterium casei LMG S-19264T (=DSM 44701T), isolated from a smear-ripened cheese.</title>
        <authorList>
            <consortium name="US DOE Joint Genome Institute (JGI-PGF)"/>
            <person name="Walter F."/>
            <person name="Albersmeier A."/>
            <person name="Kalinowski J."/>
            <person name="Ruckert C."/>
        </authorList>
    </citation>
    <scope>NUCLEOTIDE SEQUENCE</scope>
    <source>
        <strain evidence="15">VKM B-2789</strain>
    </source>
</reference>
<evidence type="ECO:0000256" key="11">
    <source>
        <dbReference type="ARBA" id="ARBA00042639"/>
    </source>
</evidence>
<sequence length="155" mass="16789">MTTIAAGEPAPDFELPCDDGRIVRLADFRGRKLVLYFYPKASTPGCTIEAHDFNRLLPEFEKAGTSVLGVSADPAKALVKFRDKECLAFPLATDESHAMLSAYGVWGEKSMYGKTFMGIERSTLLIDAEGRVAQVWPKVKVAGHAEAVLAAAQAL</sequence>
<evidence type="ECO:0000256" key="6">
    <source>
        <dbReference type="ARBA" id="ARBA00023002"/>
    </source>
</evidence>
<keyword evidence="16" id="KW-1185">Reference proteome</keyword>
<dbReference type="Gene3D" id="3.40.30.10">
    <property type="entry name" value="Glutaredoxin"/>
    <property type="match status" value="1"/>
</dbReference>
<dbReference type="EC" id="1.11.1.24" evidence="3"/>
<comment type="caution">
    <text evidence="15">The sequence shown here is derived from an EMBL/GenBank/DDBJ whole genome shotgun (WGS) entry which is preliminary data.</text>
</comment>
<feature type="active site" description="Cysteine sulfenic acid (-SOH) intermediate; for peroxidase activity" evidence="13">
    <location>
        <position position="46"/>
    </location>
</feature>
<comment type="function">
    <text evidence="1">Thiol-specific peroxidase that catalyzes the reduction of hydrogen peroxide and organic hydroperoxides to water and alcohols, respectively. Plays a role in cell protection against oxidative stress by detoxifying peroxides and as sensor of hydrogen peroxide-mediated signaling events.</text>
</comment>
<dbReference type="RefSeq" id="WP_213363256.1">
    <property type="nucleotide sequence ID" value="NZ_BSFM01000003.1"/>
</dbReference>
<comment type="similarity">
    <text evidence="10">Belongs to the peroxiredoxin family. BCP/PrxQ subfamily.</text>
</comment>
<dbReference type="GO" id="GO:0005737">
    <property type="term" value="C:cytoplasm"/>
    <property type="evidence" value="ECO:0007669"/>
    <property type="project" value="TreeGrafter"/>
</dbReference>
<proteinExistence type="inferred from homology"/>
<dbReference type="PANTHER" id="PTHR42801">
    <property type="entry name" value="THIOREDOXIN-DEPENDENT PEROXIDE REDUCTASE"/>
    <property type="match status" value="1"/>
</dbReference>
<comment type="subunit">
    <text evidence="2">Monomer.</text>
</comment>
<evidence type="ECO:0000256" key="13">
    <source>
        <dbReference type="PIRSR" id="PIRSR000239-1"/>
    </source>
</evidence>
<dbReference type="InterPro" id="IPR024706">
    <property type="entry name" value="Peroxiredoxin_AhpC-typ"/>
</dbReference>
<evidence type="ECO:0000256" key="5">
    <source>
        <dbReference type="ARBA" id="ARBA00022862"/>
    </source>
</evidence>
<accession>A0A9W6N9J4</accession>
<evidence type="ECO:0000313" key="15">
    <source>
        <dbReference type="EMBL" id="GLK82630.1"/>
    </source>
</evidence>
<dbReference type="PIRSF" id="PIRSF000239">
    <property type="entry name" value="AHPC"/>
    <property type="match status" value="1"/>
</dbReference>
<dbReference type="GO" id="GO:0008379">
    <property type="term" value="F:thioredoxin peroxidase activity"/>
    <property type="evidence" value="ECO:0007669"/>
    <property type="project" value="TreeGrafter"/>
</dbReference>
<dbReference type="PROSITE" id="PS51352">
    <property type="entry name" value="THIOREDOXIN_2"/>
    <property type="match status" value="1"/>
</dbReference>
<dbReference type="GO" id="GO:0045454">
    <property type="term" value="P:cell redox homeostasis"/>
    <property type="evidence" value="ECO:0007669"/>
    <property type="project" value="TreeGrafter"/>
</dbReference>
<evidence type="ECO:0000256" key="7">
    <source>
        <dbReference type="ARBA" id="ARBA00023157"/>
    </source>
</evidence>
<dbReference type="EMBL" id="BSFM01000003">
    <property type="protein sequence ID" value="GLK82630.1"/>
    <property type="molecule type" value="Genomic_DNA"/>
</dbReference>
<feature type="domain" description="Thioredoxin" evidence="14">
    <location>
        <begin position="4"/>
        <end position="155"/>
    </location>
</feature>
<keyword evidence="5" id="KW-0049">Antioxidant</keyword>
<evidence type="ECO:0000313" key="16">
    <source>
        <dbReference type="Proteomes" id="UP001143330"/>
    </source>
</evidence>
<dbReference type="NCBIfam" id="NF006960">
    <property type="entry name" value="PRK09437.1"/>
    <property type="match status" value="1"/>
</dbReference>
<comment type="catalytic activity">
    <reaction evidence="12">
        <text>a hydroperoxide + [thioredoxin]-dithiol = an alcohol + [thioredoxin]-disulfide + H2O</text>
        <dbReference type="Rhea" id="RHEA:62620"/>
        <dbReference type="Rhea" id="RHEA-COMP:10698"/>
        <dbReference type="Rhea" id="RHEA-COMP:10700"/>
        <dbReference type="ChEBI" id="CHEBI:15377"/>
        <dbReference type="ChEBI" id="CHEBI:29950"/>
        <dbReference type="ChEBI" id="CHEBI:30879"/>
        <dbReference type="ChEBI" id="CHEBI:35924"/>
        <dbReference type="ChEBI" id="CHEBI:50058"/>
        <dbReference type="EC" id="1.11.1.24"/>
    </reaction>
</comment>
<keyword evidence="8" id="KW-0676">Redox-active center</keyword>
<dbReference type="InterPro" id="IPR050924">
    <property type="entry name" value="Peroxiredoxin_BCP/PrxQ"/>
</dbReference>
<dbReference type="PANTHER" id="PTHR42801:SF4">
    <property type="entry name" value="AHPC_TSA FAMILY PROTEIN"/>
    <property type="match status" value="1"/>
</dbReference>
<dbReference type="FunFam" id="3.40.30.10:FF:000007">
    <property type="entry name" value="Thioredoxin-dependent thiol peroxidase"/>
    <property type="match status" value="1"/>
</dbReference>
<evidence type="ECO:0000256" key="12">
    <source>
        <dbReference type="ARBA" id="ARBA00049091"/>
    </source>
</evidence>
<keyword evidence="4" id="KW-0575">Peroxidase</keyword>
<dbReference type="AlphaFoldDB" id="A0A9W6N9J4"/>
<evidence type="ECO:0000256" key="9">
    <source>
        <dbReference type="ARBA" id="ARBA00032824"/>
    </source>
</evidence>
<evidence type="ECO:0000256" key="2">
    <source>
        <dbReference type="ARBA" id="ARBA00011245"/>
    </source>
</evidence>
<dbReference type="SUPFAM" id="SSF52833">
    <property type="entry name" value="Thioredoxin-like"/>
    <property type="match status" value="1"/>
</dbReference>
<evidence type="ECO:0000256" key="4">
    <source>
        <dbReference type="ARBA" id="ARBA00022559"/>
    </source>
</evidence>
<name>A0A9W6N9J4_9HYPH</name>
<dbReference type="InterPro" id="IPR036249">
    <property type="entry name" value="Thioredoxin-like_sf"/>
</dbReference>
<organism evidence="15 16">
    <name type="scientific">Ancylobacter defluvii</name>
    <dbReference type="NCBI Taxonomy" id="1282440"/>
    <lineage>
        <taxon>Bacteria</taxon>
        <taxon>Pseudomonadati</taxon>
        <taxon>Pseudomonadota</taxon>
        <taxon>Alphaproteobacteria</taxon>
        <taxon>Hyphomicrobiales</taxon>
        <taxon>Xanthobacteraceae</taxon>
        <taxon>Ancylobacter</taxon>
    </lineage>
</organism>
<evidence type="ECO:0000259" key="14">
    <source>
        <dbReference type="PROSITE" id="PS51352"/>
    </source>
</evidence>
<evidence type="ECO:0000256" key="8">
    <source>
        <dbReference type="ARBA" id="ARBA00023284"/>
    </source>
</evidence>
<keyword evidence="6" id="KW-0560">Oxidoreductase</keyword>
<evidence type="ECO:0000256" key="3">
    <source>
        <dbReference type="ARBA" id="ARBA00013017"/>
    </source>
</evidence>
<gene>
    <name evidence="15" type="ORF">GCM10017653_06990</name>
</gene>
<dbReference type="GO" id="GO:0034599">
    <property type="term" value="P:cellular response to oxidative stress"/>
    <property type="evidence" value="ECO:0007669"/>
    <property type="project" value="TreeGrafter"/>
</dbReference>
<dbReference type="CDD" id="cd03017">
    <property type="entry name" value="PRX_BCP"/>
    <property type="match status" value="1"/>
</dbReference>
<dbReference type="InterPro" id="IPR000866">
    <property type="entry name" value="AhpC/TSA"/>
</dbReference>
<dbReference type="Proteomes" id="UP001143330">
    <property type="component" value="Unassembled WGS sequence"/>
</dbReference>
<evidence type="ECO:0000256" key="10">
    <source>
        <dbReference type="ARBA" id="ARBA00038489"/>
    </source>
</evidence>
<evidence type="ECO:0000256" key="1">
    <source>
        <dbReference type="ARBA" id="ARBA00003330"/>
    </source>
</evidence>
<keyword evidence="7" id="KW-1015">Disulfide bond</keyword>
<dbReference type="Pfam" id="PF00578">
    <property type="entry name" value="AhpC-TSA"/>
    <property type="match status" value="1"/>
</dbReference>
<dbReference type="InterPro" id="IPR013766">
    <property type="entry name" value="Thioredoxin_domain"/>
</dbReference>